<evidence type="ECO:0000313" key="2">
    <source>
        <dbReference type="Proteomes" id="UP001209540"/>
    </source>
</evidence>
<organism evidence="1 2">
    <name type="scientific">Phascolomyces articulosus</name>
    <dbReference type="NCBI Taxonomy" id="60185"/>
    <lineage>
        <taxon>Eukaryota</taxon>
        <taxon>Fungi</taxon>
        <taxon>Fungi incertae sedis</taxon>
        <taxon>Mucoromycota</taxon>
        <taxon>Mucoromycotina</taxon>
        <taxon>Mucoromycetes</taxon>
        <taxon>Mucorales</taxon>
        <taxon>Lichtheimiaceae</taxon>
        <taxon>Phascolomyces</taxon>
    </lineage>
</organism>
<reference evidence="1" key="2">
    <citation type="submission" date="2023-02" db="EMBL/GenBank/DDBJ databases">
        <authorList>
            <consortium name="DOE Joint Genome Institute"/>
            <person name="Mondo S.J."/>
            <person name="Chang Y."/>
            <person name="Wang Y."/>
            <person name="Ahrendt S."/>
            <person name="Andreopoulos W."/>
            <person name="Barry K."/>
            <person name="Beard J."/>
            <person name="Benny G.L."/>
            <person name="Blankenship S."/>
            <person name="Bonito G."/>
            <person name="Cuomo C."/>
            <person name="Desiro A."/>
            <person name="Gervers K.A."/>
            <person name="Hundley H."/>
            <person name="Kuo A."/>
            <person name="LaButti K."/>
            <person name="Lang B.F."/>
            <person name="Lipzen A."/>
            <person name="O'Donnell K."/>
            <person name="Pangilinan J."/>
            <person name="Reynolds N."/>
            <person name="Sandor L."/>
            <person name="Smith M.W."/>
            <person name="Tsang A."/>
            <person name="Grigoriev I.V."/>
            <person name="Stajich J.E."/>
            <person name="Spatafora J.W."/>
        </authorList>
    </citation>
    <scope>NUCLEOTIDE SEQUENCE</scope>
    <source>
        <strain evidence="1">RSA 2281</strain>
    </source>
</reference>
<evidence type="ECO:0000313" key="1">
    <source>
        <dbReference type="EMBL" id="KAI9263133.1"/>
    </source>
</evidence>
<reference evidence="1" key="1">
    <citation type="journal article" date="2022" name="IScience">
        <title>Evolution of zygomycete secretomes and the origins of terrestrial fungal ecologies.</title>
        <authorList>
            <person name="Chang Y."/>
            <person name="Wang Y."/>
            <person name="Mondo S."/>
            <person name="Ahrendt S."/>
            <person name="Andreopoulos W."/>
            <person name="Barry K."/>
            <person name="Beard J."/>
            <person name="Benny G.L."/>
            <person name="Blankenship S."/>
            <person name="Bonito G."/>
            <person name="Cuomo C."/>
            <person name="Desiro A."/>
            <person name="Gervers K.A."/>
            <person name="Hundley H."/>
            <person name="Kuo A."/>
            <person name="LaButti K."/>
            <person name="Lang B.F."/>
            <person name="Lipzen A."/>
            <person name="O'Donnell K."/>
            <person name="Pangilinan J."/>
            <person name="Reynolds N."/>
            <person name="Sandor L."/>
            <person name="Smith M.E."/>
            <person name="Tsang A."/>
            <person name="Grigoriev I.V."/>
            <person name="Stajich J.E."/>
            <person name="Spatafora J.W."/>
        </authorList>
    </citation>
    <scope>NUCLEOTIDE SEQUENCE</scope>
    <source>
        <strain evidence="1">RSA 2281</strain>
    </source>
</reference>
<proteinExistence type="predicted"/>
<name>A0AAD5K073_9FUNG</name>
<keyword evidence="2" id="KW-1185">Reference proteome</keyword>
<dbReference type="EMBL" id="JAIXMP010000013">
    <property type="protein sequence ID" value="KAI9263133.1"/>
    <property type="molecule type" value="Genomic_DNA"/>
</dbReference>
<comment type="caution">
    <text evidence="1">The sequence shown here is derived from an EMBL/GenBank/DDBJ whole genome shotgun (WGS) entry which is preliminary data.</text>
</comment>
<protein>
    <submittedName>
        <fullName evidence="1">Uncharacterized protein</fullName>
    </submittedName>
</protein>
<gene>
    <name evidence="1" type="ORF">BDA99DRAFT_58475</name>
</gene>
<dbReference type="AlphaFoldDB" id="A0AAD5K073"/>
<sequence>MCGTNYKKGLYRYFKNIKKYPNIVSQNDKTFTSPADLITSNVTSSVQETLSNDVIESYTAELLSILQLWAMKATKEAIQNGLSQLVYASYSAPNDGVFIDAWKNISHGLINSNNPDAIWVVIKHCYRIMKNQVKLTNELLDEKTEKSDREVYTIIVKRLSPLLILRTFPQQAYHYVYLSKPSILKYNVDWDALDINPRSIRWLDEDDHNDPEHLDQSELLFEELSSRAQDPTEFQENQTLAKTLLTHIYCQLS</sequence>
<accession>A0AAD5K073</accession>
<dbReference type="Proteomes" id="UP001209540">
    <property type="component" value="Unassembled WGS sequence"/>
</dbReference>